<dbReference type="Gene3D" id="3.40.50.11210">
    <property type="entry name" value="Rap/Ran-GAP"/>
    <property type="match status" value="1"/>
</dbReference>
<dbReference type="Pfam" id="PF02145">
    <property type="entry name" value="Rap_GAP"/>
    <property type="match status" value="1"/>
</dbReference>
<dbReference type="GO" id="GO:0005737">
    <property type="term" value="C:cytoplasm"/>
    <property type="evidence" value="ECO:0007669"/>
    <property type="project" value="TreeGrafter"/>
</dbReference>
<dbReference type="GO" id="GO:0005096">
    <property type="term" value="F:GTPase activator activity"/>
    <property type="evidence" value="ECO:0007669"/>
    <property type="project" value="UniProtKB-KW"/>
</dbReference>
<dbReference type="Proteomes" id="UP000095283">
    <property type="component" value="Unplaced"/>
</dbReference>
<dbReference type="PROSITE" id="PS50085">
    <property type="entry name" value="RAPGAP"/>
    <property type="match status" value="1"/>
</dbReference>
<dbReference type="PANTHER" id="PTHR15711:SF22">
    <property type="entry name" value="RAP-GAP DOMAIN-CONTAINING PROTEIN"/>
    <property type="match status" value="1"/>
</dbReference>
<sequence>MDININTLFTKQGFILVVWMRYWFHDRSETHTGSTITWMDSGGEACCGATARALDMFNRRGSVIAVVIGGNASDVMPCVPSSSSATIPSDHPSTNSDPDSHTQIDPQCDWRPPYPRLIAFHDCLSLAAGWSLGLHPAWLDDKPTGASQAQSPCEDDSGDGKSNELLSSCPAFRNELGCEPTRRLALSRATQDGPIEAHECETWMREHAAAEAGILEDVSNVYLGGRLCAARQPKTVIEPQDIGSYYYRHCFAGRAHVEYFGMDEEMGPIAVSMVRETADRKGEKNGAAIYRLIIRISDMRTMRVAVPEEALSDSSDRSTRPLMRELLELACPRVSFGCLRPALQTSRVEELLMKIDEQPIYTRYKVGIMLCRVGQKHSSPAFDEFLDFIGQRVRLKGWDQYKGGLDTRGDTTGTHSIYCEYQAHEIMFHVSTLLPFTPSNRQQVGVNIMSLGVIKELLG</sequence>
<feature type="region of interest" description="Disordered" evidence="2">
    <location>
        <begin position="143"/>
        <end position="164"/>
    </location>
</feature>
<dbReference type="Gene3D" id="6.10.140.210">
    <property type="match status" value="1"/>
</dbReference>
<keyword evidence="4" id="KW-1185">Reference proteome</keyword>
<dbReference type="InterPro" id="IPR035974">
    <property type="entry name" value="Rap/Ran-GAP_sf"/>
</dbReference>
<feature type="compositionally biased region" description="Polar residues" evidence="2">
    <location>
        <begin position="80"/>
        <end position="105"/>
    </location>
</feature>
<organism evidence="4 5">
    <name type="scientific">Heterorhabditis bacteriophora</name>
    <name type="common">Entomopathogenic nematode worm</name>
    <dbReference type="NCBI Taxonomy" id="37862"/>
    <lineage>
        <taxon>Eukaryota</taxon>
        <taxon>Metazoa</taxon>
        <taxon>Ecdysozoa</taxon>
        <taxon>Nematoda</taxon>
        <taxon>Chromadorea</taxon>
        <taxon>Rhabditida</taxon>
        <taxon>Rhabditina</taxon>
        <taxon>Rhabditomorpha</taxon>
        <taxon>Strongyloidea</taxon>
        <taxon>Heterorhabditidae</taxon>
        <taxon>Heterorhabditis</taxon>
    </lineage>
</organism>
<dbReference type="PANTHER" id="PTHR15711">
    <property type="entry name" value="RAP GTPASE-ACTIVATING PROTEIN"/>
    <property type="match status" value="1"/>
</dbReference>
<dbReference type="SUPFAM" id="SSF111347">
    <property type="entry name" value="Rap/Ran-GAP"/>
    <property type="match status" value="1"/>
</dbReference>
<keyword evidence="1" id="KW-0343">GTPase activation</keyword>
<accession>A0A1I7XNE5</accession>
<protein>
    <submittedName>
        <fullName evidence="5">Rap-GAP domain-containing protein</fullName>
    </submittedName>
</protein>
<dbReference type="InterPro" id="IPR050989">
    <property type="entry name" value="Rap1_Ran_GAP"/>
</dbReference>
<feature type="region of interest" description="Disordered" evidence="2">
    <location>
        <begin position="79"/>
        <end position="107"/>
    </location>
</feature>
<evidence type="ECO:0000256" key="2">
    <source>
        <dbReference type="SAM" id="MobiDB-lite"/>
    </source>
</evidence>
<evidence type="ECO:0000313" key="5">
    <source>
        <dbReference type="WBParaSite" id="Hba_19306"/>
    </source>
</evidence>
<reference evidence="5" key="1">
    <citation type="submission" date="2016-11" db="UniProtKB">
        <authorList>
            <consortium name="WormBaseParasite"/>
        </authorList>
    </citation>
    <scope>IDENTIFICATION</scope>
</reference>
<dbReference type="GO" id="GO:0051056">
    <property type="term" value="P:regulation of small GTPase mediated signal transduction"/>
    <property type="evidence" value="ECO:0007669"/>
    <property type="project" value="InterPro"/>
</dbReference>
<name>A0A1I7XNE5_HETBA</name>
<evidence type="ECO:0000256" key="1">
    <source>
        <dbReference type="ARBA" id="ARBA00022468"/>
    </source>
</evidence>
<dbReference type="InterPro" id="IPR000331">
    <property type="entry name" value="Rap/Ran_GAP_dom"/>
</dbReference>
<proteinExistence type="predicted"/>
<feature type="domain" description="Rap-GAP" evidence="3">
    <location>
        <begin position="352"/>
        <end position="459"/>
    </location>
</feature>
<dbReference type="AlphaFoldDB" id="A0A1I7XNE5"/>
<dbReference type="WBParaSite" id="Hba_19306">
    <property type="protein sequence ID" value="Hba_19306"/>
    <property type="gene ID" value="Hba_19306"/>
</dbReference>
<evidence type="ECO:0000313" key="4">
    <source>
        <dbReference type="Proteomes" id="UP000095283"/>
    </source>
</evidence>
<evidence type="ECO:0000259" key="3">
    <source>
        <dbReference type="PROSITE" id="PS50085"/>
    </source>
</evidence>
<dbReference type="Pfam" id="PF21022">
    <property type="entry name" value="Rap-GAP_dimer"/>
    <property type="match status" value="1"/>
</dbReference>